<sequence>MKTNTIEIQNTYNFGKYYNPAYAHYNTKTTVACDRCKRISLDVCIGLQDVDLCMNCIEEMSEFMPQQPATKYYNGRRHGELDICYSKPRFDVIYKDGSYYNPASSHYKPETTNVTCDGCQRQSLKVCIGWQDYDMCVNCIKKMSTKEPLQNDLIQSQNMYSMTSHYLSNHVMKSLDHLLDKCER</sequence>
<organism evidence="1">
    <name type="scientific">Bodo saltans virus</name>
    <dbReference type="NCBI Taxonomy" id="2024608"/>
    <lineage>
        <taxon>Viruses</taxon>
        <taxon>Varidnaviria</taxon>
        <taxon>Bamfordvirae</taxon>
        <taxon>Nucleocytoviricota</taxon>
        <taxon>Megaviricetes</taxon>
        <taxon>Imitervirales</taxon>
        <taxon>Mimiviridae</taxon>
        <taxon>Klosneuvirinae</taxon>
        <taxon>Theiavirus</taxon>
        <taxon>Theiavirus salishense</taxon>
    </lineage>
</organism>
<dbReference type="SUPFAM" id="SSF57850">
    <property type="entry name" value="RING/U-box"/>
    <property type="match status" value="1"/>
</dbReference>
<name>A0A2H4UWK2_9VIRU</name>
<protein>
    <submittedName>
        <fullName evidence="1">Uncharacterized protein</fullName>
    </submittedName>
</protein>
<keyword evidence="2" id="KW-1185">Reference proteome</keyword>
<gene>
    <name evidence="1" type="ORF">BMW23_1106</name>
</gene>
<dbReference type="Proteomes" id="UP000240325">
    <property type="component" value="Segment"/>
</dbReference>
<accession>A0A2H4UWK2</accession>
<evidence type="ECO:0000313" key="2">
    <source>
        <dbReference type="Proteomes" id="UP000240325"/>
    </source>
</evidence>
<reference evidence="1" key="1">
    <citation type="journal article" date="2017" name="Elife">
        <title>The kinetoplastid-infecting Bodo saltans virus (BsV), a window into the most abundant giant viruses in the sea.</title>
        <authorList>
            <person name="Deeg C.M."/>
            <person name="Chow C.-E.T."/>
            <person name="Suttle C.A."/>
        </authorList>
    </citation>
    <scope>NUCLEOTIDE SEQUENCE</scope>
    <source>
        <strain evidence="1">NG1</strain>
    </source>
</reference>
<proteinExistence type="predicted"/>
<dbReference type="EMBL" id="MF782455">
    <property type="protein sequence ID" value="ATZ81149.1"/>
    <property type="molecule type" value="Genomic_DNA"/>
</dbReference>
<evidence type="ECO:0000313" key="1">
    <source>
        <dbReference type="EMBL" id="ATZ81149.1"/>
    </source>
</evidence>